<reference evidence="9" key="1">
    <citation type="submission" date="2022-08" db="EMBL/GenBank/DDBJ databases">
        <authorList>
            <consortium name="DOE Joint Genome Institute"/>
            <person name="Min B."/>
            <person name="Riley R."/>
            <person name="Sierra-Patev S."/>
            <person name="Naranjo-Ortiz M."/>
            <person name="Looney B."/>
            <person name="Konkel Z."/>
            <person name="Slot J.C."/>
            <person name="Sakamoto Y."/>
            <person name="Steenwyk J.L."/>
            <person name="Rokas A."/>
            <person name="Carro J."/>
            <person name="Camarero S."/>
            <person name="Ferreira P."/>
            <person name="Molpeceres G."/>
            <person name="Ruiz-Duenas F.J."/>
            <person name="Serrano A."/>
            <person name="Henrissat B."/>
            <person name="Drula E."/>
            <person name="Hughes K.W."/>
            <person name="Mata J.L."/>
            <person name="Ishikawa N.K."/>
            <person name="Vargas-Isla R."/>
            <person name="Ushijima S."/>
            <person name="Smith C.A."/>
            <person name="Ahrendt S."/>
            <person name="Andreopoulos W."/>
            <person name="He G."/>
            <person name="Labutti K."/>
            <person name="Lipzen A."/>
            <person name="Ng V."/>
            <person name="Sandor L."/>
            <person name="Barry K."/>
            <person name="Martinez A.T."/>
            <person name="Xiao Y."/>
            <person name="Gibbons J.G."/>
            <person name="Terashima K."/>
            <person name="Hibbett D.S."/>
            <person name="Grigoriev I.V."/>
        </authorList>
    </citation>
    <scope>NUCLEOTIDE SEQUENCE</scope>
    <source>
        <strain evidence="9">TFB10291</strain>
    </source>
</reference>
<evidence type="ECO:0000259" key="8">
    <source>
        <dbReference type="PROSITE" id="PS50879"/>
    </source>
</evidence>
<evidence type="ECO:0000256" key="7">
    <source>
        <dbReference type="ARBA" id="ARBA00022801"/>
    </source>
</evidence>
<keyword evidence="4" id="KW-0540">Nuclease</keyword>
<evidence type="ECO:0000313" key="9">
    <source>
        <dbReference type="EMBL" id="KAJ3780465.1"/>
    </source>
</evidence>
<dbReference type="GO" id="GO:0046872">
    <property type="term" value="F:metal ion binding"/>
    <property type="evidence" value="ECO:0007669"/>
    <property type="project" value="UniProtKB-KW"/>
</dbReference>
<dbReference type="SUPFAM" id="SSF53098">
    <property type="entry name" value="Ribonuclease H-like"/>
    <property type="match status" value="1"/>
</dbReference>
<evidence type="ECO:0000256" key="2">
    <source>
        <dbReference type="ARBA" id="ARBA00005300"/>
    </source>
</evidence>
<dbReference type="InterPro" id="IPR050092">
    <property type="entry name" value="RNase_H"/>
</dbReference>
<dbReference type="Gene3D" id="3.30.420.10">
    <property type="entry name" value="Ribonuclease H-like superfamily/Ribonuclease H"/>
    <property type="match status" value="1"/>
</dbReference>
<dbReference type="PANTHER" id="PTHR10642:SF26">
    <property type="entry name" value="RIBONUCLEASE H1"/>
    <property type="match status" value="1"/>
</dbReference>
<evidence type="ECO:0000256" key="4">
    <source>
        <dbReference type="ARBA" id="ARBA00022722"/>
    </source>
</evidence>
<keyword evidence="7" id="KW-0378">Hydrolase</keyword>
<dbReference type="InterPro" id="IPR002156">
    <property type="entry name" value="RNaseH_domain"/>
</dbReference>
<protein>
    <recommendedName>
        <fullName evidence="3">ribonuclease H</fullName>
        <ecNumber evidence="3">3.1.26.4</ecNumber>
    </recommendedName>
</protein>
<comment type="catalytic activity">
    <reaction evidence="1">
        <text>Endonucleolytic cleavage to 5'-phosphomonoester.</text>
        <dbReference type="EC" id="3.1.26.4"/>
    </reaction>
</comment>
<dbReference type="PROSITE" id="PS50879">
    <property type="entry name" value="RNASE_H_1"/>
    <property type="match status" value="1"/>
</dbReference>
<sequence length="141" mass="15692">NRMEIYTDGSSSNSGALNSKNGAGVWIESHPEQNKSIKVGIKGAHNGTCELVGALYAIRVESPTGKIILSDSRLVVDGMLHWVKKWEDQAWFELDNKKIWMNIVNEVRKQPYPTAFKWIKGHAGIEGNEEADLLAEEGANR</sequence>
<dbReference type="Proteomes" id="UP001163798">
    <property type="component" value="Unassembled WGS sequence"/>
</dbReference>
<proteinExistence type="inferred from homology"/>
<dbReference type="EMBL" id="MU793733">
    <property type="protein sequence ID" value="KAJ3780465.1"/>
    <property type="molecule type" value="Genomic_DNA"/>
</dbReference>
<dbReference type="Pfam" id="PF00075">
    <property type="entry name" value="RNase_H"/>
    <property type="match status" value="1"/>
</dbReference>
<feature type="non-terminal residue" evidence="9">
    <location>
        <position position="141"/>
    </location>
</feature>
<evidence type="ECO:0000256" key="1">
    <source>
        <dbReference type="ARBA" id="ARBA00000077"/>
    </source>
</evidence>
<dbReference type="EC" id="3.1.26.4" evidence="3"/>
<accession>A0AA38KL70</accession>
<dbReference type="GO" id="GO:0004523">
    <property type="term" value="F:RNA-DNA hybrid ribonuclease activity"/>
    <property type="evidence" value="ECO:0007669"/>
    <property type="project" value="UniProtKB-EC"/>
</dbReference>
<evidence type="ECO:0000256" key="6">
    <source>
        <dbReference type="ARBA" id="ARBA00022759"/>
    </source>
</evidence>
<dbReference type="AlphaFoldDB" id="A0AA38KL70"/>
<keyword evidence="6" id="KW-0255">Endonuclease</keyword>
<name>A0AA38KL70_9AGAR</name>
<evidence type="ECO:0000256" key="5">
    <source>
        <dbReference type="ARBA" id="ARBA00022723"/>
    </source>
</evidence>
<gene>
    <name evidence="9" type="ORF">GGU10DRAFT_231814</name>
</gene>
<feature type="domain" description="RNase H type-1" evidence="8">
    <location>
        <begin position="1"/>
        <end position="140"/>
    </location>
</feature>
<keyword evidence="5" id="KW-0479">Metal-binding</keyword>
<dbReference type="GO" id="GO:0003676">
    <property type="term" value="F:nucleic acid binding"/>
    <property type="evidence" value="ECO:0007669"/>
    <property type="project" value="InterPro"/>
</dbReference>
<dbReference type="GO" id="GO:0043137">
    <property type="term" value="P:DNA replication, removal of RNA primer"/>
    <property type="evidence" value="ECO:0007669"/>
    <property type="project" value="TreeGrafter"/>
</dbReference>
<comment type="similarity">
    <text evidence="2">Belongs to the RNase H family.</text>
</comment>
<comment type="caution">
    <text evidence="9">The sequence shown here is derived from an EMBL/GenBank/DDBJ whole genome shotgun (WGS) entry which is preliminary data.</text>
</comment>
<organism evidence="9 10">
    <name type="scientific">Lentinula aff. detonsa</name>
    <dbReference type="NCBI Taxonomy" id="2804958"/>
    <lineage>
        <taxon>Eukaryota</taxon>
        <taxon>Fungi</taxon>
        <taxon>Dikarya</taxon>
        <taxon>Basidiomycota</taxon>
        <taxon>Agaricomycotina</taxon>
        <taxon>Agaricomycetes</taxon>
        <taxon>Agaricomycetidae</taxon>
        <taxon>Agaricales</taxon>
        <taxon>Marasmiineae</taxon>
        <taxon>Omphalotaceae</taxon>
        <taxon>Lentinula</taxon>
    </lineage>
</organism>
<feature type="non-terminal residue" evidence="9">
    <location>
        <position position="1"/>
    </location>
</feature>
<dbReference type="InterPro" id="IPR036397">
    <property type="entry name" value="RNaseH_sf"/>
</dbReference>
<dbReference type="InterPro" id="IPR012337">
    <property type="entry name" value="RNaseH-like_sf"/>
</dbReference>
<dbReference type="PANTHER" id="PTHR10642">
    <property type="entry name" value="RIBONUCLEASE H1"/>
    <property type="match status" value="1"/>
</dbReference>
<keyword evidence="10" id="KW-1185">Reference proteome</keyword>
<evidence type="ECO:0000313" key="10">
    <source>
        <dbReference type="Proteomes" id="UP001163798"/>
    </source>
</evidence>
<evidence type="ECO:0000256" key="3">
    <source>
        <dbReference type="ARBA" id="ARBA00012180"/>
    </source>
</evidence>